<dbReference type="GO" id="GO:0000155">
    <property type="term" value="F:phosphorelay sensor kinase activity"/>
    <property type="evidence" value="ECO:0007669"/>
    <property type="project" value="InterPro"/>
</dbReference>
<keyword evidence="13" id="KW-1185">Reference proteome</keyword>
<evidence type="ECO:0000256" key="8">
    <source>
        <dbReference type="ARBA" id="ARBA00023012"/>
    </source>
</evidence>
<evidence type="ECO:0000259" key="9">
    <source>
        <dbReference type="PROSITE" id="PS50109"/>
    </source>
</evidence>
<organism evidence="12 13">
    <name type="scientific">Bacillus aquiflavi</name>
    <dbReference type="NCBI Taxonomy" id="2672567"/>
    <lineage>
        <taxon>Bacteria</taxon>
        <taxon>Bacillati</taxon>
        <taxon>Bacillota</taxon>
        <taxon>Bacilli</taxon>
        <taxon>Bacillales</taxon>
        <taxon>Bacillaceae</taxon>
        <taxon>Bacillus</taxon>
    </lineage>
</organism>
<comment type="caution">
    <text evidence="12">The sequence shown here is derived from an EMBL/GenBank/DDBJ whole genome shotgun (WGS) entry which is preliminary data.</text>
</comment>
<dbReference type="Proteomes" id="UP000570010">
    <property type="component" value="Unassembled WGS sequence"/>
</dbReference>
<keyword evidence="7" id="KW-0067">ATP-binding</keyword>
<evidence type="ECO:0000313" key="14">
    <source>
        <dbReference type="Proteomes" id="UP000570010"/>
    </source>
</evidence>
<dbReference type="SUPFAM" id="SSF47384">
    <property type="entry name" value="Homodimeric domain of signal transducing histidine kinase"/>
    <property type="match status" value="1"/>
</dbReference>
<dbReference type="InterPro" id="IPR036890">
    <property type="entry name" value="HATPase_C_sf"/>
</dbReference>
<keyword evidence="8" id="KW-0902">Two-component regulatory system</keyword>
<keyword evidence="5" id="KW-0547">Nucleotide-binding</keyword>
<dbReference type="NCBIfam" id="TIGR00229">
    <property type="entry name" value="sensory_box"/>
    <property type="match status" value="4"/>
</dbReference>
<sequence length="729" mass="84080">MSDSREQTEFLRLLDIKVDELDNMNIIDQVSLYKQVFEKVTDGIIVVNEYGRIIRVNDPVCQLLHLQKSDLLGKQINSLFSTIFIGDWDKQVQNLKNNKSDDLIVKLENGDVKHIELSVLQHTEKNIEIFQLKDISCCKKLKEEQLMTQNMFNDIFDQAVDGIIICDESGVIMNANPAFCQNIHLNKESVIGKPLSQFVPEKHQVKLEEIKRLLKQTGKATGIIPIQHCEGTTMYEYTISSYVFDGFYMSIMRNITKKWNTERKIRKNEQLFRDLFEGALDGIILWNDQGNIERANKAACEIFETSHKDLINRNITDFILKGDSKWKQIADELLKTGAIRDELWFLMPNGQKKLLEFTAKLRSADNNHMSIFRNVIERYEMEKKLRKSEQRFRKIFDGALSGMVLLNERFEIIDINEVGTSLCEKKKEELIGKSLLTVIDFGQNGKKILNKYIQQISKIGNYQGSKTLTLWNGKRKHIEYSSKYNVIPGAIFTIFQDITEKLEMEEQLRKSDTLNVIGQLAAGVAHEIRNPMTALKGFIQLLETNVKEDYSTYFNIIKTELLRIESIINEFLILAKPQAVNYLQKDIRQIMKETVELLSAQAVLHNIQFRTHYEEDLPITCCEPNQLKKVFVNIIKNAIEVMPNGGFITISIKSTEDSRIHISIRDEGSGISEVKLKKLGEPFFTTKERGMGLGLMVSYRIIEEHNGTIEVESELKKGTTFHIYLPINR</sequence>
<feature type="domain" description="PAS" evidence="10">
    <location>
        <begin position="148"/>
        <end position="217"/>
    </location>
</feature>
<dbReference type="Pfam" id="PF00989">
    <property type="entry name" value="PAS"/>
    <property type="match status" value="1"/>
</dbReference>
<dbReference type="EMBL" id="JAAIWN010000018">
    <property type="protein sequence ID" value="NEY81626.1"/>
    <property type="molecule type" value="Genomic_DNA"/>
</dbReference>
<dbReference type="Pfam" id="PF13426">
    <property type="entry name" value="PAS_9"/>
    <property type="match status" value="3"/>
</dbReference>
<gene>
    <name evidence="12" type="ORF">G4D64_08895</name>
    <name evidence="11" type="ORF">H1Z61_09500</name>
</gene>
<dbReference type="SUPFAM" id="SSF55874">
    <property type="entry name" value="ATPase domain of HSP90 chaperone/DNA topoisomerase II/histidine kinase"/>
    <property type="match status" value="1"/>
</dbReference>
<dbReference type="Gene3D" id="1.10.287.130">
    <property type="match status" value="1"/>
</dbReference>
<dbReference type="Pfam" id="PF02518">
    <property type="entry name" value="HATPase_c"/>
    <property type="match status" value="1"/>
</dbReference>
<dbReference type="PROSITE" id="PS50109">
    <property type="entry name" value="HIS_KIN"/>
    <property type="match status" value="1"/>
</dbReference>
<dbReference type="PRINTS" id="PR00344">
    <property type="entry name" value="BCTRLSENSOR"/>
</dbReference>
<evidence type="ECO:0000256" key="3">
    <source>
        <dbReference type="ARBA" id="ARBA00022553"/>
    </source>
</evidence>
<dbReference type="EMBL" id="JACEIO010000020">
    <property type="protein sequence ID" value="MBA4537370.1"/>
    <property type="molecule type" value="Genomic_DNA"/>
</dbReference>
<dbReference type="InterPro" id="IPR003594">
    <property type="entry name" value="HATPase_dom"/>
</dbReference>
<dbReference type="Pfam" id="PF00512">
    <property type="entry name" value="HisKA"/>
    <property type="match status" value="1"/>
</dbReference>
<dbReference type="SMART" id="SM00387">
    <property type="entry name" value="HATPase_c"/>
    <property type="match status" value="1"/>
</dbReference>
<feature type="domain" description="PAS" evidence="10">
    <location>
        <begin position="388"/>
        <end position="441"/>
    </location>
</feature>
<evidence type="ECO:0000256" key="7">
    <source>
        <dbReference type="ARBA" id="ARBA00022840"/>
    </source>
</evidence>
<dbReference type="PANTHER" id="PTHR43065">
    <property type="entry name" value="SENSOR HISTIDINE KINASE"/>
    <property type="match status" value="1"/>
</dbReference>
<accession>A0A6B3W175</accession>
<dbReference type="GO" id="GO:0006355">
    <property type="term" value="P:regulation of DNA-templated transcription"/>
    <property type="evidence" value="ECO:0007669"/>
    <property type="project" value="InterPro"/>
</dbReference>
<proteinExistence type="predicted"/>
<dbReference type="InterPro" id="IPR005467">
    <property type="entry name" value="His_kinase_dom"/>
</dbReference>
<dbReference type="SUPFAM" id="SSF55785">
    <property type="entry name" value="PYP-like sensor domain (PAS domain)"/>
    <property type="match status" value="4"/>
</dbReference>
<reference evidence="12 13" key="1">
    <citation type="submission" date="2020-02" db="EMBL/GenBank/DDBJ databases">
        <title>Bacillus aquiflavi sp. nov., isolated from yellow water of strong flavor Chinese baijiu in Yibin region of China.</title>
        <authorList>
            <person name="Xie J."/>
        </authorList>
    </citation>
    <scope>NUCLEOTIDE SEQUENCE [LARGE SCALE GENOMIC DNA]</scope>
    <source>
        <strain evidence="12 13">3H-10</strain>
    </source>
</reference>
<evidence type="ECO:0000256" key="4">
    <source>
        <dbReference type="ARBA" id="ARBA00022679"/>
    </source>
</evidence>
<dbReference type="Gene3D" id="3.30.565.10">
    <property type="entry name" value="Histidine kinase-like ATPase, C-terminal domain"/>
    <property type="match status" value="1"/>
</dbReference>
<evidence type="ECO:0000313" key="13">
    <source>
        <dbReference type="Proteomes" id="UP000472971"/>
    </source>
</evidence>
<evidence type="ECO:0000313" key="11">
    <source>
        <dbReference type="EMBL" id="MBA4537370.1"/>
    </source>
</evidence>
<dbReference type="EC" id="2.7.13.3" evidence="2"/>
<dbReference type="InterPro" id="IPR036097">
    <property type="entry name" value="HisK_dim/P_sf"/>
</dbReference>
<evidence type="ECO:0000256" key="1">
    <source>
        <dbReference type="ARBA" id="ARBA00000085"/>
    </source>
</evidence>
<dbReference type="Proteomes" id="UP000472971">
    <property type="component" value="Unassembled WGS sequence"/>
</dbReference>
<dbReference type="InterPro" id="IPR004358">
    <property type="entry name" value="Sig_transdc_His_kin-like_C"/>
</dbReference>
<evidence type="ECO:0000256" key="6">
    <source>
        <dbReference type="ARBA" id="ARBA00022777"/>
    </source>
</evidence>
<feature type="domain" description="PAS" evidence="10">
    <location>
        <begin position="268"/>
        <end position="319"/>
    </location>
</feature>
<dbReference type="InterPro" id="IPR013767">
    <property type="entry name" value="PAS_fold"/>
</dbReference>
<dbReference type="CDD" id="cd00130">
    <property type="entry name" value="PAS"/>
    <property type="match status" value="3"/>
</dbReference>
<keyword evidence="4" id="KW-0808">Transferase</keyword>
<evidence type="ECO:0000256" key="2">
    <source>
        <dbReference type="ARBA" id="ARBA00012438"/>
    </source>
</evidence>
<dbReference type="Gene3D" id="3.30.450.20">
    <property type="entry name" value="PAS domain"/>
    <property type="match status" value="4"/>
</dbReference>
<dbReference type="InterPro" id="IPR000014">
    <property type="entry name" value="PAS"/>
</dbReference>
<keyword evidence="6" id="KW-0418">Kinase</keyword>
<feature type="domain" description="PAS" evidence="10">
    <location>
        <begin position="29"/>
        <end position="83"/>
    </location>
</feature>
<dbReference type="PANTHER" id="PTHR43065:SF34">
    <property type="entry name" value="SPORULATION KINASE A"/>
    <property type="match status" value="1"/>
</dbReference>
<comment type="catalytic activity">
    <reaction evidence="1">
        <text>ATP + protein L-histidine = ADP + protein N-phospho-L-histidine.</text>
        <dbReference type="EC" id="2.7.13.3"/>
    </reaction>
</comment>
<dbReference type="SMART" id="SM00388">
    <property type="entry name" value="HisKA"/>
    <property type="match status" value="1"/>
</dbReference>
<dbReference type="GO" id="GO:0005524">
    <property type="term" value="F:ATP binding"/>
    <property type="evidence" value="ECO:0007669"/>
    <property type="project" value="UniProtKB-KW"/>
</dbReference>
<keyword evidence="3" id="KW-0597">Phosphoprotein</keyword>
<evidence type="ECO:0000313" key="12">
    <source>
        <dbReference type="EMBL" id="NEY81626.1"/>
    </source>
</evidence>
<feature type="domain" description="Histidine kinase" evidence="9">
    <location>
        <begin position="523"/>
        <end position="729"/>
    </location>
</feature>
<dbReference type="AlphaFoldDB" id="A0A6B3W175"/>
<name>A0A6B3W175_9BACI</name>
<protein>
    <recommendedName>
        <fullName evidence="2">histidine kinase</fullName>
        <ecNumber evidence="2">2.7.13.3</ecNumber>
    </recommendedName>
</protein>
<evidence type="ECO:0000259" key="10">
    <source>
        <dbReference type="PROSITE" id="PS50112"/>
    </source>
</evidence>
<evidence type="ECO:0000256" key="5">
    <source>
        <dbReference type="ARBA" id="ARBA00022741"/>
    </source>
</evidence>
<dbReference type="RefSeq" id="WP_163242020.1">
    <property type="nucleotide sequence ID" value="NZ_CP082780.1"/>
</dbReference>
<dbReference type="InterPro" id="IPR035965">
    <property type="entry name" value="PAS-like_dom_sf"/>
</dbReference>
<dbReference type="SMART" id="SM00091">
    <property type="entry name" value="PAS"/>
    <property type="match status" value="4"/>
</dbReference>
<dbReference type="CDD" id="cd00082">
    <property type="entry name" value="HisKA"/>
    <property type="match status" value="1"/>
</dbReference>
<dbReference type="InterPro" id="IPR003661">
    <property type="entry name" value="HisK_dim/P_dom"/>
</dbReference>
<reference evidence="11 14" key="2">
    <citation type="submission" date="2020-07" db="EMBL/GenBank/DDBJ databases">
        <authorList>
            <person name="Feng H."/>
        </authorList>
    </citation>
    <scope>NUCLEOTIDE SEQUENCE [LARGE SCALE GENOMIC DNA]</scope>
    <source>
        <strain evidence="11">S-12</strain>
        <strain evidence="14">s-12</strain>
    </source>
</reference>
<dbReference type="PROSITE" id="PS50112">
    <property type="entry name" value="PAS"/>
    <property type="match status" value="4"/>
</dbReference>